<name>A0ABP6NDK1_9ACTN</name>
<dbReference type="RefSeq" id="WP_344861644.1">
    <property type="nucleotide sequence ID" value="NZ_BAAAUT010000031.1"/>
</dbReference>
<evidence type="ECO:0000313" key="1">
    <source>
        <dbReference type="EMBL" id="GAA3144698.1"/>
    </source>
</evidence>
<organism evidence="1 2">
    <name type="scientific">Planomonospora alba</name>
    <dbReference type="NCBI Taxonomy" id="161354"/>
    <lineage>
        <taxon>Bacteria</taxon>
        <taxon>Bacillati</taxon>
        <taxon>Actinomycetota</taxon>
        <taxon>Actinomycetes</taxon>
        <taxon>Streptosporangiales</taxon>
        <taxon>Streptosporangiaceae</taxon>
        <taxon>Planomonospora</taxon>
    </lineage>
</organism>
<evidence type="ECO:0008006" key="3">
    <source>
        <dbReference type="Google" id="ProtNLM"/>
    </source>
</evidence>
<accession>A0ABP6NDK1</accession>
<dbReference type="Proteomes" id="UP001500320">
    <property type="component" value="Unassembled WGS sequence"/>
</dbReference>
<comment type="caution">
    <text evidence="1">The sequence shown here is derived from an EMBL/GenBank/DDBJ whole genome shotgun (WGS) entry which is preliminary data.</text>
</comment>
<gene>
    <name evidence="1" type="ORF">GCM10010466_39750</name>
</gene>
<sequence>MASQDRQPARPVDEMISAVISTAFTDIMAAVGIGHGVIVGMIEDGTVSLSLNVDGHARATTLVESMPDGMRKITARAAIAQVDLLLRLTGCGHADMISVEAIATTLKALNASMTVANAQRVTVN</sequence>
<evidence type="ECO:0000313" key="2">
    <source>
        <dbReference type="Proteomes" id="UP001500320"/>
    </source>
</evidence>
<reference evidence="2" key="1">
    <citation type="journal article" date="2019" name="Int. J. Syst. Evol. Microbiol.">
        <title>The Global Catalogue of Microorganisms (GCM) 10K type strain sequencing project: providing services to taxonomists for standard genome sequencing and annotation.</title>
        <authorList>
            <consortium name="The Broad Institute Genomics Platform"/>
            <consortium name="The Broad Institute Genome Sequencing Center for Infectious Disease"/>
            <person name="Wu L."/>
            <person name="Ma J."/>
        </authorList>
    </citation>
    <scope>NUCLEOTIDE SEQUENCE [LARGE SCALE GENOMIC DNA]</scope>
    <source>
        <strain evidence="2">JCM 9373</strain>
    </source>
</reference>
<dbReference type="EMBL" id="BAAAUT010000031">
    <property type="protein sequence ID" value="GAA3144698.1"/>
    <property type="molecule type" value="Genomic_DNA"/>
</dbReference>
<proteinExistence type="predicted"/>
<keyword evidence="2" id="KW-1185">Reference proteome</keyword>
<protein>
    <recommendedName>
        <fullName evidence="3">Roadblock/LAMTOR2 domain-containing protein</fullName>
    </recommendedName>
</protein>